<keyword evidence="2" id="KW-0732">Signal</keyword>
<sequence length="170" mass="17883">MKLSVAATSFLAGLAAAAPSYRALDAYEEKALEKRQLEALSIAIIAGAISGVVSASASFAIQKIASISSNVADWDDAREEFTQTTVEEMIKSAKSNEAAICCNVGYSVSDQSKIRGLTSLNLISGPLKTDYDCFFYSGPGTFQLEGNGGFINIAIQDGPCKYNSGTLTCP</sequence>
<dbReference type="OrthoDB" id="3478218at2759"/>
<dbReference type="PANTHER" id="PTHR40845">
    <property type="match status" value="1"/>
</dbReference>
<keyword evidence="1" id="KW-0472">Membrane</keyword>
<dbReference type="PANTHER" id="PTHR40845:SF1">
    <property type="match status" value="1"/>
</dbReference>
<dbReference type="Proteomes" id="UP000756132">
    <property type="component" value="Chromosome 3"/>
</dbReference>
<reference evidence="5" key="2">
    <citation type="submission" date="2021-12" db="EMBL/GenBank/DDBJ databases">
        <authorList>
            <person name="Zaccaron A."/>
            <person name="Stergiopoulos I."/>
        </authorList>
    </citation>
    <scope>NUCLEOTIDE SEQUENCE</scope>
    <source>
        <strain evidence="5">Race5_Kim</strain>
    </source>
</reference>
<dbReference type="RefSeq" id="XP_047759752.1">
    <property type="nucleotide sequence ID" value="XM_047907509.1"/>
</dbReference>
<feature type="domain" description="DUF7888" evidence="3">
    <location>
        <begin position="42"/>
        <end position="169"/>
    </location>
</feature>
<dbReference type="EMBL" id="CP090165">
    <property type="protein sequence ID" value="UJO15386.1"/>
    <property type="molecule type" value="Genomic_DNA"/>
</dbReference>
<organism evidence="4">
    <name type="scientific">Passalora fulva</name>
    <name type="common">Tomato leaf mold</name>
    <name type="synonym">Cladosporium fulvum</name>
    <dbReference type="NCBI Taxonomy" id="5499"/>
    <lineage>
        <taxon>Eukaryota</taxon>
        <taxon>Fungi</taxon>
        <taxon>Dikarya</taxon>
        <taxon>Ascomycota</taxon>
        <taxon>Pezizomycotina</taxon>
        <taxon>Dothideomycetes</taxon>
        <taxon>Dothideomycetidae</taxon>
        <taxon>Mycosphaerellales</taxon>
        <taxon>Mycosphaerellaceae</taxon>
        <taxon>Fulvia</taxon>
    </lineage>
</organism>
<feature type="transmembrane region" description="Helical" evidence="1">
    <location>
        <begin position="41"/>
        <end position="61"/>
    </location>
</feature>
<accession>A0A1P8YXS0</accession>
<evidence type="ECO:0000313" key="5">
    <source>
        <dbReference type="EMBL" id="UJO15386.1"/>
    </source>
</evidence>
<reference evidence="5" key="3">
    <citation type="journal article" date="2022" name="Microb. Genom.">
        <title>A chromosome-scale genome assembly of the tomato pathogen Cladosporium fulvum reveals a compartmentalized genome architecture and the presence of a dispensable chromosome.</title>
        <authorList>
            <person name="Zaccaron A.Z."/>
            <person name="Chen L.H."/>
            <person name="Samaras A."/>
            <person name="Stergiopoulos I."/>
        </authorList>
    </citation>
    <scope>NUCLEOTIDE SEQUENCE</scope>
    <source>
        <strain evidence="5">Race5_Kim</strain>
    </source>
</reference>
<dbReference type="OMA" id="ACYNKAF"/>
<proteinExistence type="predicted"/>
<protein>
    <recommendedName>
        <fullName evidence="3">DUF7888 domain-containing protein</fullName>
    </recommendedName>
</protein>
<dbReference type="AlphaFoldDB" id="A0A1P8YXS0"/>
<dbReference type="EMBL" id="KX943135">
    <property type="protein sequence ID" value="AQA29306.1"/>
    <property type="molecule type" value="Genomic_DNA"/>
</dbReference>
<reference evidence="4" key="1">
    <citation type="submission" date="2016-10" db="EMBL/GenBank/DDBJ databases">
        <title>Novel effectors identified in the apoplast of Cladosporium fulvum-infected tomato.</title>
        <authorList>
            <person name="Mesarich C.H."/>
            <person name="de Wit P.J.G.M."/>
        </authorList>
    </citation>
    <scope>NUCLEOTIDE SEQUENCE</scope>
    <source>
        <strain evidence="4">0WU</strain>
    </source>
</reference>
<dbReference type="Pfam" id="PF25411">
    <property type="entry name" value="DUF7888"/>
    <property type="match status" value="1"/>
</dbReference>
<evidence type="ECO:0000313" key="6">
    <source>
        <dbReference type="Proteomes" id="UP000756132"/>
    </source>
</evidence>
<dbReference type="InterPro" id="IPR057210">
    <property type="entry name" value="DUF7888"/>
</dbReference>
<dbReference type="KEGG" id="ffu:CLAFUR5_08361"/>
<evidence type="ECO:0000256" key="2">
    <source>
        <dbReference type="SAM" id="SignalP"/>
    </source>
</evidence>
<evidence type="ECO:0000259" key="3">
    <source>
        <dbReference type="Pfam" id="PF25411"/>
    </source>
</evidence>
<evidence type="ECO:0000313" key="4">
    <source>
        <dbReference type="EMBL" id="AQA29306.1"/>
    </source>
</evidence>
<feature type="signal peptide" evidence="2">
    <location>
        <begin position="1"/>
        <end position="17"/>
    </location>
</feature>
<dbReference type="GeneID" id="71988239"/>
<name>A0A1P8YXS0_PASFU</name>
<keyword evidence="6" id="KW-1185">Reference proteome</keyword>
<keyword evidence="1" id="KW-0812">Transmembrane</keyword>
<keyword evidence="1" id="KW-1133">Transmembrane helix</keyword>
<evidence type="ECO:0000256" key="1">
    <source>
        <dbReference type="SAM" id="Phobius"/>
    </source>
</evidence>
<feature type="chain" id="PRO_5040573467" description="DUF7888 domain-containing protein" evidence="2">
    <location>
        <begin position="18"/>
        <end position="170"/>
    </location>
</feature>
<gene>
    <name evidence="5" type="ORF">CLAFUR5_08361</name>
</gene>